<dbReference type="Proteomes" id="UP000305202">
    <property type="component" value="Unassembled WGS sequence"/>
</dbReference>
<keyword evidence="2" id="KW-1185">Reference proteome</keyword>
<accession>A0ABY2SHY1</accession>
<sequence length="94" mass="10483">MSALQKVEAREYAAPEPRCVCISGDSQREISVPVNTGSMQFRCRPFVNTDLSQPLAYDVIVNQPGEPANYQPVVDRVELGRAWARFYRVGGEHG</sequence>
<protein>
    <submittedName>
        <fullName evidence="1">Uncharacterized protein</fullName>
    </submittedName>
</protein>
<dbReference type="RefSeq" id="WP_136993033.1">
    <property type="nucleotide sequence ID" value="NZ_SZPQ01000080.1"/>
</dbReference>
<name>A0ABY2SHY1_9HYPH</name>
<dbReference type="EMBL" id="SZPQ01000080">
    <property type="protein sequence ID" value="TKI02409.1"/>
    <property type="molecule type" value="Genomic_DNA"/>
</dbReference>
<comment type="caution">
    <text evidence="1">The sequence shown here is derived from an EMBL/GenBank/DDBJ whole genome shotgun (WGS) entry which is preliminary data.</text>
</comment>
<evidence type="ECO:0000313" key="2">
    <source>
        <dbReference type="Proteomes" id="UP000305202"/>
    </source>
</evidence>
<organism evidence="1 2">
    <name type="scientific">Martelella alba</name>
    <dbReference type="NCBI Taxonomy" id="2590451"/>
    <lineage>
        <taxon>Bacteria</taxon>
        <taxon>Pseudomonadati</taxon>
        <taxon>Pseudomonadota</taxon>
        <taxon>Alphaproteobacteria</taxon>
        <taxon>Hyphomicrobiales</taxon>
        <taxon>Aurantimonadaceae</taxon>
        <taxon>Martelella</taxon>
    </lineage>
</organism>
<reference evidence="1 2" key="1">
    <citation type="submission" date="2019-04" db="EMBL/GenBank/DDBJ databases">
        <authorList>
            <person name="Li M."/>
            <person name="Gao C."/>
        </authorList>
    </citation>
    <scope>NUCLEOTIDE SEQUENCE [LARGE SCALE GENOMIC DNA]</scope>
    <source>
        <strain evidence="1 2">BGMRC 2031</strain>
    </source>
</reference>
<evidence type="ECO:0000313" key="1">
    <source>
        <dbReference type="EMBL" id="TKI02409.1"/>
    </source>
</evidence>
<gene>
    <name evidence="1" type="ORF">FCN80_25100</name>
</gene>
<proteinExistence type="predicted"/>